<evidence type="ECO:0000313" key="3">
    <source>
        <dbReference type="Proteomes" id="UP001497512"/>
    </source>
</evidence>
<dbReference type="EMBL" id="OZ019895">
    <property type="protein sequence ID" value="CAK9219909.1"/>
    <property type="molecule type" value="Genomic_DNA"/>
</dbReference>
<sequence length="193" mass="21167">MLRAAEIKTIAPRDAQSLLLSSPNNNNSSSQSYKMLDVRPIWEREKAHVVGSIHVPLFIEDVDTSALTLLKKWIQMGYGGMWMGQRLTVKNTDFVDQVEDRLPSKEQRLMVVCGEGLRSMLAIDELLNAGYTNVAWVGGGFNSVRDGDFLNVGGSTKLQWATIGGASEYLLKLTVLLTGLLNTVAGDASSKKH</sequence>
<name>A0ABP0UES2_9BRYO</name>
<keyword evidence="3" id="KW-1185">Reference proteome</keyword>
<accession>A0ABP0UES2</accession>
<dbReference type="PROSITE" id="PS50206">
    <property type="entry name" value="RHODANESE_3"/>
    <property type="match status" value="1"/>
</dbReference>
<evidence type="ECO:0000313" key="2">
    <source>
        <dbReference type="EMBL" id="CAK9219909.1"/>
    </source>
</evidence>
<reference evidence="2" key="1">
    <citation type="submission" date="2024-02" db="EMBL/GenBank/DDBJ databases">
        <authorList>
            <consortium name="ELIXIR-Norway"/>
            <consortium name="Elixir Norway"/>
        </authorList>
    </citation>
    <scope>NUCLEOTIDE SEQUENCE</scope>
</reference>
<dbReference type="InterPro" id="IPR036873">
    <property type="entry name" value="Rhodanese-like_dom_sf"/>
</dbReference>
<evidence type="ECO:0000259" key="1">
    <source>
        <dbReference type="PROSITE" id="PS50206"/>
    </source>
</evidence>
<feature type="domain" description="Rhodanese" evidence="1">
    <location>
        <begin position="29"/>
        <end position="153"/>
    </location>
</feature>
<dbReference type="PANTHER" id="PTHR45510:SF1">
    <property type="entry name" value="RHODANESE-LIKE DOMAIN-CONTAINING PROTEIN 10"/>
    <property type="match status" value="1"/>
</dbReference>
<dbReference type="SUPFAM" id="SSF52821">
    <property type="entry name" value="Rhodanese/Cell cycle control phosphatase"/>
    <property type="match status" value="1"/>
</dbReference>
<dbReference type="Proteomes" id="UP001497512">
    <property type="component" value="Chromosome 3"/>
</dbReference>
<dbReference type="InterPro" id="IPR001763">
    <property type="entry name" value="Rhodanese-like_dom"/>
</dbReference>
<gene>
    <name evidence="2" type="ORF">CSSPTR1EN2_LOCUS14978</name>
</gene>
<organism evidence="2 3">
    <name type="scientific">Sphagnum troendelagicum</name>
    <dbReference type="NCBI Taxonomy" id="128251"/>
    <lineage>
        <taxon>Eukaryota</taxon>
        <taxon>Viridiplantae</taxon>
        <taxon>Streptophyta</taxon>
        <taxon>Embryophyta</taxon>
        <taxon>Bryophyta</taxon>
        <taxon>Sphagnophytina</taxon>
        <taxon>Sphagnopsida</taxon>
        <taxon>Sphagnales</taxon>
        <taxon>Sphagnaceae</taxon>
        <taxon>Sphagnum</taxon>
    </lineage>
</organism>
<dbReference type="PANTHER" id="PTHR45510">
    <property type="entry name" value="RHODANESE-LIKE DOMAIN-CONTAINING PROTEIN 10"/>
    <property type="match status" value="1"/>
</dbReference>
<proteinExistence type="predicted"/>
<dbReference type="Pfam" id="PF00581">
    <property type="entry name" value="Rhodanese"/>
    <property type="match status" value="1"/>
</dbReference>
<dbReference type="CDD" id="cd00158">
    <property type="entry name" value="RHOD"/>
    <property type="match status" value="1"/>
</dbReference>
<dbReference type="SMART" id="SM00450">
    <property type="entry name" value="RHOD"/>
    <property type="match status" value="1"/>
</dbReference>
<dbReference type="InterPro" id="IPR044614">
    <property type="entry name" value="STR10"/>
</dbReference>
<protein>
    <recommendedName>
        <fullName evidence="1">Rhodanese domain-containing protein</fullName>
    </recommendedName>
</protein>
<dbReference type="Gene3D" id="3.40.250.10">
    <property type="entry name" value="Rhodanese-like domain"/>
    <property type="match status" value="1"/>
</dbReference>